<dbReference type="AlphaFoldDB" id="A0A6J4H9E1"/>
<name>A0A6J4H9E1_9CHLR</name>
<feature type="region of interest" description="Disordered" evidence="1">
    <location>
        <begin position="1"/>
        <end position="27"/>
    </location>
</feature>
<reference evidence="2" key="1">
    <citation type="submission" date="2020-02" db="EMBL/GenBank/DDBJ databases">
        <authorList>
            <person name="Meier V. D."/>
        </authorList>
    </citation>
    <scope>NUCLEOTIDE SEQUENCE</scope>
    <source>
        <strain evidence="2">AVDCRST_MAG77</strain>
    </source>
</reference>
<sequence length="43" mass="4877">ATLPLLPPAPLQARRARRRRPPALRLPPLPARRHRALHFGQAL</sequence>
<feature type="compositionally biased region" description="Pro residues" evidence="1">
    <location>
        <begin position="1"/>
        <end position="10"/>
    </location>
</feature>
<organism evidence="2">
    <name type="scientific">uncultured Chloroflexota bacterium</name>
    <dbReference type="NCBI Taxonomy" id="166587"/>
    <lineage>
        <taxon>Bacteria</taxon>
        <taxon>Bacillati</taxon>
        <taxon>Chloroflexota</taxon>
        <taxon>environmental samples</taxon>
    </lineage>
</organism>
<evidence type="ECO:0000313" key="2">
    <source>
        <dbReference type="EMBL" id="CAA9218173.1"/>
    </source>
</evidence>
<accession>A0A6J4H9E1</accession>
<gene>
    <name evidence="2" type="ORF">AVDCRST_MAG77-334</name>
</gene>
<evidence type="ECO:0000256" key="1">
    <source>
        <dbReference type="SAM" id="MobiDB-lite"/>
    </source>
</evidence>
<feature type="non-terminal residue" evidence="2">
    <location>
        <position position="43"/>
    </location>
</feature>
<feature type="non-terminal residue" evidence="2">
    <location>
        <position position="1"/>
    </location>
</feature>
<protein>
    <submittedName>
        <fullName evidence="2">Uncharacterized protein</fullName>
    </submittedName>
</protein>
<proteinExistence type="predicted"/>
<dbReference type="EMBL" id="CADCTC010000019">
    <property type="protein sequence ID" value="CAA9218173.1"/>
    <property type="molecule type" value="Genomic_DNA"/>
</dbReference>